<dbReference type="EC" id="7.1.1.-" evidence="2"/>
<name>A0A6S6SD97_9BACT</name>
<feature type="transmembrane region" description="Helical" evidence="2">
    <location>
        <begin position="6"/>
        <end position="22"/>
    </location>
</feature>
<dbReference type="PANTHER" id="PTHR33269:SF17">
    <property type="entry name" value="NADH-UBIQUINONE OXIDOREDUCTASE CHAIN 6"/>
    <property type="match status" value="1"/>
</dbReference>
<dbReference type="GO" id="GO:0016491">
    <property type="term" value="F:oxidoreductase activity"/>
    <property type="evidence" value="ECO:0007669"/>
    <property type="project" value="UniProtKB-KW"/>
</dbReference>
<keyword evidence="3" id="KW-0830">Ubiquinone</keyword>
<evidence type="ECO:0000313" key="3">
    <source>
        <dbReference type="EMBL" id="CAA6801292.1"/>
    </source>
</evidence>
<dbReference type="GO" id="GO:0008137">
    <property type="term" value="F:NADH dehydrogenase (ubiquinone) activity"/>
    <property type="evidence" value="ECO:0007669"/>
    <property type="project" value="UniProtKB-UniRule"/>
</dbReference>
<comment type="similarity">
    <text evidence="1 2">Belongs to the complex I subunit 6 family.</text>
</comment>
<organism evidence="3">
    <name type="scientific">uncultured Campylobacterales bacterium</name>
    <dbReference type="NCBI Taxonomy" id="352960"/>
    <lineage>
        <taxon>Bacteria</taxon>
        <taxon>Pseudomonadati</taxon>
        <taxon>Campylobacterota</taxon>
        <taxon>Epsilonproteobacteria</taxon>
        <taxon>Campylobacterales</taxon>
        <taxon>environmental samples</taxon>
    </lineage>
</organism>
<accession>A0A6S6SD97</accession>
<reference evidence="3" key="1">
    <citation type="submission" date="2020-01" db="EMBL/GenBank/DDBJ databases">
        <authorList>
            <person name="Meier V. D."/>
            <person name="Meier V D."/>
        </authorList>
    </citation>
    <scope>NUCLEOTIDE SEQUENCE</scope>
    <source>
        <strain evidence="3">HLG_WM_MAG_12</strain>
    </source>
</reference>
<feature type="transmembrane region" description="Helical" evidence="2">
    <location>
        <begin position="54"/>
        <end position="76"/>
    </location>
</feature>
<keyword evidence="2" id="KW-1133">Transmembrane helix</keyword>
<protein>
    <recommendedName>
        <fullName evidence="2">NADH-quinone oxidoreductase subunit J</fullName>
        <ecNumber evidence="2">7.1.1.-</ecNumber>
    </recommendedName>
</protein>
<keyword evidence="2" id="KW-0812">Transmembrane</keyword>
<sequence>MYEIIAFYLFSSIILALFYIVVTTKQPVFAITALASGLIFIGGLFFLLDAEFLGVIQIAVYSGGIMALYAFGFMFFDASKDIEERTSANKLPFVLFVLVCVILNFLLISPKIALPKPIVEIDTNITNAHQLGLELFSKYLLAFELAAILLLVAMIGGIMLLSSKMDKSWTTTPDDEIKADS</sequence>
<keyword evidence="3" id="KW-0560">Oxidoreductase</keyword>
<keyword evidence="2" id="KW-0874">Quinone</keyword>
<feature type="transmembrane region" description="Helical" evidence="2">
    <location>
        <begin position="29"/>
        <end position="48"/>
    </location>
</feature>
<evidence type="ECO:0000256" key="2">
    <source>
        <dbReference type="RuleBase" id="RU004429"/>
    </source>
</evidence>
<proteinExistence type="inferred from homology"/>
<dbReference type="Pfam" id="PF00499">
    <property type="entry name" value="Oxidored_q3"/>
    <property type="match status" value="1"/>
</dbReference>
<dbReference type="Gene3D" id="1.20.120.1200">
    <property type="entry name" value="NADH-ubiquinone/plastoquinone oxidoreductase chain 6, subunit NuoJ"/>
    <property type="match status" value="1"/>
</dbReference>
<comment type="subcellular location">
    <subcellularLocation>
        <location evidence="2">Cell membrane</location>
        <topology evidence="2">Multi-pass membrane protein</topology>
    </subcellularLocation>
</comment>
<feature type="transmembrane region" description="Helical" evidence="2">
    <location>
        <begin position="139"/>
        <end position="161"/>
    </location>
</feature>
<dbReference type="AlphaFoldDB" id="A0A6S6SD97"/>
<dbReference type="GO" id="GO:0005886">
    <property type="term" value="C:plasma membrane"/>
    <property type="evidence" value="ECO:0007669"/>
    <property type="project" value="UniProtKB-SubCell"/>
</dbReference>
<dbReference type="InterPro" id="IPR001457">
    <property type="entry name" value="NADH_UbQ/plastoQ_OxRdtase_su6"/>
</dbReference>
<dbReference type="EMBL" id="CACVAW010000005">
    <property type="protein sequence ID" value="CAA6801292.1"/>
    <property type="molecule type" value="Genomic_DNA"/>
</dbReference>
<feature type="transmembrane region" description="Helical" evidence="2">
    <location>
        <begin position="88"/>
        <end position="108"/>
    </location>
</feature>
<keyword evidence="2" id="KW-0472">Membrane</keyword>
<keyword evidence="2" id="KW-0520">NAD</keyword>
<comment type="function">
    <text evidence="2">NDH-1 shuttles electrons from NADH, via FMN and iron-sulfur (Fe-S) centers, to quinones in the respiratory chain. Couples the redox reaction to proton translocation (for every two electrons transferred, four hydrogen ions are translocated across the cytoplasmic membrane), and thus conserves the redox energy in a proton gradient.</text>
</comment>
<gene>
    <name evidence="3" type="ORF">HELGO_WM11046</name>
</gene>
<dbReference type="PANTHER" id="PTHR33269">
    <property type="entry name" value="NADH-UBIQUINONE OXIDOREDUCTASE CHAIN 6"/>
    <property type="match status" value="1"/>
</dbReference>
<dbReference type="NCBIfam" id="NF005167">
    <property type="entry name" value="PRK06638.2-2"/>
    <property type="match status" value="1"/>
</dbReference>
<evidence type="ECO:0000256" key="1">
    <source>
        <dbReference type="ARBA" id="ARBA00005698"/>
    </source>
</evidence>
<dbReference type="InterPro" id="IPR042106">
    <property type="entry name" value="Nuo/plastoQ_OxRdtase_6_NuoJ"/>
</dbReference>
<comment type="catalytic activity">
    <reaction evidence="2">
        <text>a quinone + NADH + 5 H(+)(in) = a quinol + NAD(+) + 4 H(+)(out)</text>
        <dbReference type="Rhea" id="RHEA:57888"/>
        <dbReference type="ChEBI" id="CHEBI:15378"/>
        <dbReference type="ChEBI" id="CHEBI:24646"/>
        <dbReference type="ChEBI" id="CHEBI:57540"/>
        <dbReference type="ChEBI" id="CHEBI:57945"/>
        <dbReference type="ChEBI" id="CHEBI:132124"/>
    </reaction>
</comment>
<dbReference type="GO" id="GO:0048038">
    <property type="term" value="F:quinone binding"/>
    <property type="evidence" value="ECO:0007669"/>
    <property type="project" value="UniProtKB-UniRule"/>
</dbReference>
<keyword evidence="2" id="KW-1003">Cell membrane</keyword>